<dbReference type="SMART" id="SM00220">
    <property type="entry name" value="S_TKc"/>
    <property type="match status" value="1"/>
</dbReference>
<evidence type="ECO:0000259" key="6">
    <source>
        <dbReference type="PROSITE" id="PS50011"/>
    </source>
</evidence>
<dbReference type="Proteomes" id="UP001281656">
    <property type="component" value="Unassembled WGS sequence"/>
</dbReference>
<evidence type="ECO:0000256" key="2">
    <source>
        <dbReference type="ARBA" id="ARBA00022679"/>
    </source>
</evidence>
<reference evidence="7 8" key="1">
    <citation type="submission" date="2023-04" db="EMBL/GenBank/DDBJ databases">
        <title>Clostridium tannerae sp. nov., isolated from the fecal material of an alpaca.</title>
        <authorList>
            <person name="Miller S."/>
            <person name="Hendry M."/>
            <person name="King J."/>
            <person name="Sankaranarayanan K."/>
            <person name="Lawson P.A."/>
        </authorList>
    </citation>
    <scope>NUCLEOTIDE SEQUENCE [LARGE SCALE GENOMIC DNA]</scope>
    <source>
        <strain evidence="7 8">A1-XYC3</strain>
    </source>
</reference>
<dbReference type="EMBL" id="JARUJP010000003">
    <property type="protein sequence ID" value="MDW8800302.1"/>
    <property type="molecule type" value="Genomic_DNA"/>
</dbReference>
<evidence type="ECO:0000256" key="1">
    <source>
        <dbReference type="ARBA" id="ARBA00022527"/>
    </source>
</evidence>
<evidence type="ECO:0000256" key="4">
    <source>
        <dbReference type="ARBA" id="ARBA00022777"/>
    </source>
</evidence>
<evidence type="ECO:0000313" key="7">
    <source>
        <dbReference type="EMBL" id="MDW8800302.1"/>
    </source>
</evidence>
<keyword evidence="3" id="KW-0547">Nucleotide-binding</keyword>
<dbReference type="InterPro" id="IPR011009">
    <property type="entry name" value="Kinase-like_dom_sf"/>
</dbReference>
<feature type="domain" description="Protein kinase" evidence="6">
    <location>
        <begin position="19"/>
        <end position="300"/>
    </location>
</feature>
<dbReference type="PROSITE" id="PS50011">
    <property type="entry name" value="PROTEIN_KINASE_DOM"/>
    <property type="match status" value="1"/>
</dbReference>
<dbReference type="RefSeq" id="WP_318796849.1">
    <property type="nucleotide sequence ID" value="NZ_JARUJP010000003.1"/>
</dbReference>
<dbReference type="Gene3D" id="1.10.510.10">
    <property type="entry name" value="Transferase(Phosphotransferase) domain 1"/>
    <property type="match status" value="1"/>
</dbReference>
<protein>
    <recommendedName>
        <fullName evidence="6">Protein kinase domain-containing protein</fullName>
    </recommendedName>
</protein>
<dbReference type="PANTHER" id="PTHR24345">
    <property type="entry name" value="SERINE/THREONINE-PROTEIN KINASE PLK"/>
    <property type="match status" value="1"/>
</dbReference>
<keyword evidence="4" id="KW-0418">Kinase</keyword>
<sequence length="434" mass="49582">MASLLEIGTILQSNTGQVLVVNGLLGCGGQGQVYEVIIGNKRYALKWYYSSQGIKKQRDIIERLILTGSPDSRFLWPIDIVDAPNLQSFGYIMEIKGIEYRSMSEIVEKKAELTFRTLCNAAINLVDSYLKLHSKGLCYRDISLGNIFINPQSGDILICDNDNVAVTGTSELSVLGTHRFMAPEIVRGEAVPSTETDLFSLATLLFYMFMFHHPLEGKASVNVDTRNINVGREIYGDKPLFIWDENDFSNRPVFGYHINALIYWDIYPQFIRELFIKAFTKGLFDPKCRLLEVEWRRGFIKLRDSILYCKNCGAENFYDALRIKNGEQHRCWYCKGKISIPPRIKVNDNVILLNLNSRIYSHHIKEDLNFNKVIGEVTANPKNKDILGIKNLSENPWKVLKVNGDEVKLDKDRTMMLTSIRKIDFGSEIGELKL</sequence>
<dbReference type="SUPFAM" id="SSF56112">
    <property type="entry name" value="Protein kinase-like (PK-like)"/>
    <property type="match status" value="1"/>
</dbReference>
<name>A0ABU4JQ98_9CLOT</name>
<gene>
    <name evidence="7" type="ORF">P8V03_03945</name>
</gene>
<evidence type="ECO:0000256" key="5">
    <source>
        <dbReference type="ARBA" id="ARBA00022840"/>
    </source>
</evidence>
<dbReference type="InterPro" id="IPR000719">
    <property type="entry name" value="Prot_kinase_dom"/>
</dbReference>
<keyword evidence="5" id="KW-0067">ATP-binding</keyword>
<evidence type="ECO:0000256" key="3">
    <source>
        <dbReference type="ARBA" id="ARBA00022741"/>
    </source>
</evidence>
<keyword evidence="8" id="KW-1185">Reference proteome</keyword>
<comment type="caution">
    <text evidence="7">The sequence shown here is derived from an EMBL/GenBank/DDBJ whole genome shotgun (WGS) entry which is preliminary data.</text>
</comment>
<accession>A0ABU4JQ98</accession>
<dbReference type="Pfam" id="PF00069">
    <property type="entry name" value="Pkinase"/>
    <property type="match status" value="1"/>
</dbReference>
<keyword evidence="2" id="KW-0808">Transferase</keyword>
<evidence type="ECO:0000313" key="8">
    <source>
        <dbReference type="Proteomes" id="UP001281656"/>
    </source>
</evidence>
<proteinExistence type="predicted"/>
<dbReference type="PANTHER" id="PTHR24345:SF0">
    <property type="entry name" value="CELL CYCLE SERINE_THREONINE-PROTEIN KINASE CDC5_MSD2"/>
    <property type="match status" value="1"/>
</dbReference>
<organism evidence="7 8">
    <name type="scientific">Clostridium tanneri</name>
    <dbReference type="NCBI Taxonomy" id="3037988"/>
    <lineage>
        <taxon>Bacteria</taxon>
        <taxon>Bacillati</taxon>
        <taxon>Bacillota</taxon>
        <taxon>Clostridia</taxon>
        <taxon>Eubacteriales</taxon>
        <taxon>Clostridiaceae</taxon>
        <taxon>Clostridium</taxon>
    </lineage>
</organism>
<keyword evidence="1" id="KW-0723">Serine/threonine-protein kinase</keyword>